<dbReference type="RefSeq" id="XP_022144538.1">
    <property type="nucleotide sequence ID" value="XM_022288846.1"/>
</dbReference>
<dbReference type="PANTHER" id="PTHR33349">
    <property type="entry name" value="EMB|CAB62594.1"/>
    <property type="match status" value="1"/>
</dbReference>
<dbReference type="Pfam" id="PF07839">
    <property type="entry name" value="CaM_binding"/>
    <property type="match status" value="1"/>
</dbReference>
<evidence type="ECO:0000259" key="2">
    <source>
        <dbReference type="SMART" id="SM01054"/>
    </source>
</evidence>
<feature type="domain" description="Calmodulin-binding" evidence="2">
    <location>
        <begin position="773"/>
        <end position="886"/>
    </location>
</feature>
<dbReference type="KEGG" id="mcha:111014195"/>
<protein>
    <submittedName>
        <fullName evidence="4 5">Flocculation protein FLO11-like isoform X1</fullName>
    </submittedName>
</protein>
<organism evidence="3 5">
    <name type="scientific">Momordica charantia</name>
    <name type="common">Bitter gourd</name>
    <name type="synonym">Balsam pear</name>
    <dbReference type="NCBI Taxonomy" id="3673"/>
    <lineage>
        <taxon>Eukaryota</taxon>
        <taxon>Viridiplantae</taxon>
        <taxon>Streptophyta</taxon>
        <taxon>Embryophyta</taxon>
        <taxon>Tracheophyta</taxon>
        <taxon>Spermatophyta</taxon>
        <taxon>Magnoliopsida</taxon>
        <taxon>eudicotyledons</taxon>
        <taxon>Gunneridae</taxon>
        <taxon>Pentapetalae</taxon>
        <taxon>rosids</taxon>
        <taxon>fabids</taxon>
        <taxon>Cucurbitales</taxon>
        <taxon>Cucurbitaceae</taxon>
        <taxon>Momordiceae</taxon>
        <taxon>Momordica</taxon>
    </lineage>
</organism>
<dbReference type="SMART" id="SM01054">
    <property type="entry name" value="CaM_binding"/>
    <property type="match status" value="1"/>
</dbReference>
<feature type="compositionally biased region" description="Basic residues" evidence="1">
    <location>
        <begin position="524"/>
        <end position="541"/>
    </location>
</feature>
<sequence>MVDGSMNLSMATNRTDGGNLRRFSMGKASLSGIDDQISSRRSSTGSCHDFCKYGHKHSLETKARVPLLKRAMKKSLNGQNSDLVVAMPKKGKPPPVPVTKLKTSPDLGTCITGGIDVVKRVVPVNSPARRSPVEIVDMNESKKHTVPVNSPTRRNSIGIEIMNENKERVAPVTSPSRRSLVEIEVMNESKEQVVPVNSSSRQSPAEIEVMNESKKCVVPVNSSTRQSSLGTEVMNENKERVAAVTSPSRRSSVGVEVMNESKERVVPVNSSSRQSPVEIEVMNEGKKRVVPVNFSTRRSSLGPEVMNENKERVAAATSPSRRNSVKIEAMNESKGRVVPINSSSRQCPVDIEVVNESKKRVVPVNSSTRRISLGIEVMKENKERVAAVTSPSRRSPVKIEVMNESKERVVPINSSSRQCPVDIEVVNESKKRVVPVNSSTRRSSLVIEAMNENKERVAALASSSRQSPVEIEVINESKEQVVPVTSSSMQSPAETEVMNESKELVVPVNSPSRQNPSKIEVTKERKKPLVKAKTSPKTHKPKIHLTTKQVVFSPRKSANSPKQALINNGEVRVSKRLNSLLKPKTLKEKSMISSGSFGNIAVHRHDSSETGEGSRTPKRIGTRMAGNQVVKLDPKSIDAVGDSPAIKNKNTRVVSRVITQNKMRRAPTKEVQIVEPQEKTLYVINTETKNTNVMESDHNEKHGLNLRPKQPSSPYQSSSLANCSSLSPPKEDCSGTKSTRSKANATSSGLNKQGGIKIGRSPRMLQTKGKDSSSLSVSFKKGKAVDLHSENPSPTRLKFIRGRSFGDNEKSKDGQRTSFKKVVNKGISKDSIPSSEKVVLRHQNVQGKKDTQVLFNKVIAETAGKLVRNQKGKVKALVGAFEKVISLQDKKPSVRTTA</sequence>
<evidence type="ECO:0000313" key="3">
    <source>
        <dbReference type="Proteomes" id="UP000504603"/>
    </source>
</evidence>
<feature type="region of interest" description="Disordered" evidence="1">
    <location>
        <begin position="1"/>
        <end position="21"/>
    </location>
</feature>
<dbReference type="GO" id="GO:0005516">
    <property type="term" value="F:calmodulin binding"/>
    <property type="evidence" value="ECO:0007669"/>
    <property type="project" value="InterPro"/>
</dbReference>
<dbReference type="OrthoDB" id="766386at2759"/>
<accession>A0A6J1CSL1</accession>
<evidence type="ECO:0000313" key="4">
    <source>
        <dbReference type="RefSeq" id="XP_022144538.1"/>
    </source>
</evidence>
<feature type="region of interest" description="Disordered" evidence="1">
    <location>
        <begin position="506"/>
        <end position="541"/>
    </location>
</feature>
<dbReference type="GeneID" id="111014195"/>
<dbReference type="PANTHER" id="PTHR33349:SF41">
    <property type="entry name" value="EMB|CAB62594.1"/>
    <property type="match status" value="1"/>
</dbReference>
<feature type="region of interest" description="Disordered" evidence="1">
    <location>
        <begin position="697"/>
        <end position="778"/>
    </location>
</feature>
<dbReference type="AlphaFoldDB" id="A0A6J1CSL1"/>
<evidence type="ECO:0000256" key="1">
    <source>
        <dbReference type="SAM" id="MobiDB-lite"/>
    </source>
</evidence>
<dbReference type="RefSeq" id="XP_022144539.1">
    <property type="nucleotide sequence ID" value="XM_022288847.1"/>
</dbReference>
<gene>
    <name evidence="4 5" type="primary">LOC111014195</name>
</gene>
<name>A0A6J1CSL1_MOMCH</name>
<reference evidence="4 5" key="1">
    <citation type="submission" date="2025-04" db="UniProtKB">
        <authorList>
            <consortium name="RefSeq"/>
        </authorList>
    </citation>
    <scope>IDENTIFICATION</scope>
    <source>
        <strain evidence="4 5">OHB3-1</strain>
    </source>
</reference>
<dbReference type="InterPro" id="IPR012417">
    <property type="entry name" value="CaM-bd_dom_pln"/>
</dbReference>
<dbReference type="Proteomes" id="UP000504603">
    <property type="component" value="Unplaced"/>
</dbReference>
<proteinExistence type="predicted"/>
<feature type="compositionally biased region" description="Polar residues" evidence="1">
    <location>
        <begin position="1"/>
        <end position="16"/>
    </location>
</feature>
<keyword evidence="3" id="KW-1185">Reference proteome</keyword>
<feature type="compositionally biased region" description="Polar residues" evidence="1">
    <location>
        <begin position="735"/>
        <end position="751"/>
    </location>
</feature>
<feature type="compositionally biased region" description="Low complexity" evidence="1">
    <location>
        <begin position="710"/>
        <end position="727"/>
    </location>
</feature>
<evidence type="ECO:0000313" key="5">
    <source>
        <dbReference type="RefSeq" id="XP_022144539.1"/>
    </source>
</evidence>